<evidence type="ECO:0000256" key="2">
    <source>
        <dbReference type="ARBA" id="ARBA00022448"/>
    </source>
</evidence>
<evidence type="ECO:0000256" key="5">
    <source>
        <dbReference type="ARBA" id="ARBA00023136"/>
    </source>
</evidence>
<name>A5EX46_DICNV</name>
<dbReference type="AlphaFoldDB" id="A5EX46"/>
<dbReference type="GO" id="GO:0016020">
    <property type="term" value="C:membrane"/>
    <property type="evidence" value="ECO:0007669"/>
    <property type="project" value="UniProtKB-SubCell"/>
</dbReference>
<feature type="transmembrane region" description="Helical" evidence="6">
    <location>
        <begin position="418"/>
        <end position="443"/>
    </location>
</feature>
<dbReference type="RefSeq" id="WP_012031598.1">
    <property type="nucleotide sequence ID" value="NC_009446.1"/>
</dbReference>
<dbReference type="InterPro" id="IPR036259">
    <property type="entry name" value="MFS_trans_sf"/>
</dbReference>
<feature type="transmembrane region" description="Helical" evidence="6">
    <location>
        <begin position="327"/>
        <end position="351"/>
    </location>
</feature>
<dbReference type="EMBL" id="CP000513">
    <property type="protein sequence ID" value="ABQ13960.1"/>
    <property type="molecule type" value="Genomic_DNA"/>
</dbReference>
<dbReference type="eggNOG" id="COG2271">
    <property type="taxonomic scope" value="Bacteria"/>
</dbReference>
<evidence type="ECO:0000256" key="4">
    <source>
        <dbReference type="ARBA" id="ARBA00022989"/>
    </source>
</evidence>
<feature type="transmembrane region" description="Helical" evidence="6">
    <location>
        <begin position="56"/>
        <end position="79"/>
    </location>
</feature>
<evidence type="ECO:0000313" key="8">
    <source>
        <dbReference type="Proteomes" id="UP000000248"/>
    </source>
</evidence>
<dbReference type="Pfam" id="PF07690">
    <property type="entry name" value="MFS_1"/>
    <property type="match status" value="1"/>
</dbReference>
<comment type="subcellular location">
    <subcellularLocation>
        <location evidence="1">Membrane</location>
        <topology evidence="1">Multi-pass membrane protein</topology>
    </subcellularLocation>
</comment>
<sequence length="511" mass="55728">MIFSRHWRAAAAGYLDRRALLMFFLGIAAGIPILLIFSTLSLWLREAGVSRATVTMFSWAALAYSFKFIWAPLIDALSVPVLHFLGKRRSWLLFSQLCIIAAIITMANINPISSSTLTHMALAAVFLGFASATQDIVIDAYRIEIAGDNSGMQSITSAMYVAGYRVGMLIAGAGTLFLAAKFGSNEQHYVYSAWQNSYYIIAAAMNIGVITTLLAPEPVHQKTAPLSAADSLKILLLFVSCLGVFIGTFLSISRWFETHFILVHKDSIFAVLNAVLREGLSFLSAGSVTIFSAFLAIKCGLAPRTLIMQTWIEPIASFFARYGKKALILLALIGIYRIADMLAGVMSNVFFQDMGFSKEQIATAVKIFGVFMAISGGFYGGLLVQRFPLMKMMTLGAVLTAGTNLLFVLLAFSGNQLWLLYVLIAFDNFAAGMANTIFVAFLSALTDIRFTAAQYAMFSSLMTLLPKILGGYSGAVVEHIGYPNFFLLTAGSGLFVLALLYFVAKWLPIRS</sequence>
<accession>A5EX46</accession>
<organism evidence="7 8">
    <name type="scientific">Dichelobacter nodosus (strain VCS1703A)</name>
    <dbReference type="NCBI Taxonomy" id="246195"/>
    <lineage>
        <taxon>Bacteria</taxon>
        <taxon>Pseudomonadati</taxon>
        <taxon>Pseudomonadota</taxon>
        <taxon>Gammaproteobacteria</taxon>
        <taxon>Cardiobacteriales</taxon>
        <taxon>Cardiobacteriaceae</taxon>
        <taxon>Dichelobacter</taxon>
    </lineage>
</organism>
<dbReference type="GO" id="GO:0035348">
    <property type="term" value="P:acetyl-CoA transmembrane transport"/>
    <property type="evidence" value="ECO:0007669"/>
    <property type="project" value="InterPro"/>
</dbReference>
<proteinExistence type="predicted"/>
<protein>
    <submittedName>
        <fullName evidence="7">AmpG family permaese</fullName>
    </submittedName>
</protein>
<feature type="transmembrane region" description="Helical" evidence="6">
    <location>
        <begin position="485"/>
        <end position="504"/>
    </location>
</feature>
<keyword evidence="8" id="KW-1185">Reference proteome</keyword>
<dbReference type="GO" id="GO:0008521">
    <property type="term" value="F:acetyl-CoA transmembrane transporter activity"/>
    <property type="evidence" value="ECO:0007669"/>
    <property type="project" value="InterPro"/>
</dbReference>
<feature type="transmembrane region" description="Helical" evidence="6">
    <location>
        <begin position="280"/>
        <end position="301"/>
    </location>
</feature>
<keyword evidence="2" id="KW-0813">Transport</keyword>
<reference evidence="7 8" key="1">
    <citation type="journal article" date="2007" name="Nat. Biotechnol.">
        <title>Genome sequence and identification of candidate vaccine antigens from the animal pathogen Dichelobacter nodosus.</title>
        <authorList>
            <person name="Myers G.S."/>
            <person name="Parker D."/>
            <person name="Al-Hasani K."/>
            <person name="Kennan R.M."/>
            <person name="Seemann T."/>
            <person name="Ren Q."/>
            <person name="Badger J.H."/>
            <person name="Selengut J.D."/>
            <person name="Deboy R.T."/>
            <person name="Tettelin H."/>
            <person name="Boyce J.D."/>
            <person name="McCarl V.P."/>
            <person name="Han X."/>
            <person name="Nelson W.C."/>
            <person name="Madupu R."/>
            <person name="Mohamoud Y."/>
            <person name="Holley T."/>
            <person name="Fedorova N."/>
            <person name="Khouri H."/>
            <person name="Bottomley S.P."/>
            <person name="Whittington R.J."/>
            <person name="Adler B."/>
            <person name="Songer J.G."/>
            <person name="Rood J.I."/>
            <person name="Paulsen I.T."/>
        </authorList>
    </citation>
    <scope>NUCLEOTIDE SEQUENCE [LARGE SCALE GENOMIC DNA]</scope>
    <source>
        <strain evidence="7 8">VCS1703A</strain>
    </source>
</reference>
<dbReference type="SUPFAM" id="SSF103473">
    <property type="entry name" value="MFS general substrate transporter"/>
    <property type="match status" value="1"/>
</dbReference>
<dbReference type="PANTHER" id="PTHR12778">
    <property type="entry name" value="SOLUTE CARRIER FAMILY 33 ACETYL-COA TRANSPORTER -RELATED"/>
    <property type="match status" value="1"/>
</dbReference>
<evidence type="ECO:0000313" key="7">
    <source>
        <dbReference type="EMBL" id="ABQ13960.1"/>
    </source>
</evidence>
<dbReference type="Gene3D" id="1.20.1250.20">
    <property type="entry name" value="MFS general substrate transporter like domains"/>
    <property type="match status" value="1"/>
</dbReference>
<dbReference type="Proteomes" id="UP000000248">
    <property type="component" value="Chromosome"/>
</dbReference>
<feature type="transmembrane region" description="Helical" evidence="6">
    <location>
        <begin position="363"/>
        <end position="382"/>
    </location>
</feature>
<dbReference type="NCBIfam" id="TIGR00901">
    <property type="entry name" value="2A0125"/>
    <property type="match status" value="1"/>
</dbReference>
<evidence type="ECO:0000256" key="6">
    <source>
        <dbReference type="SAM" id="Phobius"/>
    </source>
</evidence>
<dbReference type="InterPro" id="IPR004752">
    <property type="entry name" value="AmpG_permease/AT-1"/>
</dbReference>
<dbReference type="HOGENOM" id="CLU_029352_1_1_6"/>
<feature type="transmembrane region" description="Helical" evidence="6">
    <location>
        <begin position="235"/>
        <end position="256"/>
    </location>
</feature>
<gene>
    <name evidence="7" type="ordered locus">DNO_1314</name>
</gene>
<feature type="transmembrane region" description="Helical" evidence="6">
    <location>
        <begin position="20"/>
        <end position="44"/>
    </location>
</feature>
<feature type="transmembrane region" description="Helical" evidence="6">
    <location>
        <begin position="121"/>
        <end position="141"/>
    </location>
</feature>
<dbReference type="STRING" id="246195.DNO_1314"/>
<evidence type="ECO:0000256" key="3">
    <source>
        <dbReference type="ARBA" id="ARBA00022692"/>
    </source>
</evidence>
<dbReference type="InterPro" id="IPR024371">
    <property type="entry name" value="AcetylCoA_trans_1-like"/>
</dbReference>
<dbReference type="InterPro" id="IPR011701">
    <property type="entry name" value="MFS"/>
</dbReference>
<feature type="transmembrane region" description="Helical" evidence="6">
    <location>
        <begin position="196"/>
        <end position="215"/>
    </location>
</feature>
<feature type="transmembrane region" description="Helical" evidence="6">
    <location>
        <begin position="455"/>
        <end position="473"/>
    </location>
</feature>
<feature type="transmembrane region" description="Helical" evidence="6">
    <location>
        <begin position="162"/>
        <end position="184"/>
    </location>
</feature>
<keyword evidence="4 6" id="KW-1133">Transmembrane helix</keyword>
<dbReference type="PANTHER" id="PTHR12778:SF10">
    <property type="entry name" value="MAJOR FACILITATOR SUPERFAMILY DOMAIN-CONTAINING PROTEIN 3"/>
    <property type="match status" value="1"/>
</dbReference>
<feature type="transmembrane region" description="Helical" evidence="6">
    <location>
        <begin position="394"/>
        <end position="412"/>
    </location>
</feature>
<dbReference type="Pfam" id="PF13000">
    <property type="entry name" value="Acatn"/>
    <property type="match status" value="1"/>
</dbReference>
<keyword evidence="5 6" id="KW-0472">Membrane</keyword>
<feature type="transmembrane region" description="Helical" evidence="6">
    <location>
        <begin position="91"/>
        <end position="109"/>
    </location>
</feature>
<dbReference type="KEGG" id="dno:DNO_1314"/>
<evidence type="ECO:0000256" key="1">
    <source>
        <dbReference type="ARBA" id="ARBA00004141"/>
    </source>
</evidence>
<keyword evidence="3 6" id="KW-0812">Transmembrane</keyword>